<dbReference type="Proteomes" id="UP000279457">
    <property type="component" value="Unassembled WGS sequence"/>
</dbReference>
<evidence type="ECO:0000313" key="1">
    <source>
        <dbReference type="EMBL" id="RQM36333.1"/>
    </source>
</evidence>
<evidence type="ECO:0000313" key="2">
    <source>
        <dbReference type="Proteomes" id="UP000279457"/>
    </source>
</evidence>
<sequence>MTKAEIEKAVQAWFCMDNYSVLHDLTVEQLFTQMDNRIVAWRMMTLWDEIASENRTVLSDYLDEVMTGKVVFGDVFGRPERTLLSSYAVKPLTREDLREVGTYMTVAEVHAGLRESPACSPEVSQYLKEAGLNSKGAMLLEINFSAASSDEIIEHLKVMLPSWKKQLAPPEPPARDFRFGVSTIRKILDYHLIPMMDLLLWGTYEQIRIGIPQLTGFLWPDEFLAGVRGVENVKATDYPLAVSFLKDPTFFRSFIDFMYKYDDKKHWKVRDLIDTELD</sequence>
<dbReference type="Pfam" id="PF19924">
    <property type="entry name" value="DUF6387"/>
    <property type="match status" value="1"/>
</dbReference>
<comment type="caution">
    <text evidence="1">The sequence shown here is derived from an EMBL/GenBank/DDBJ whole genome shotgun (WGS) entry which is preliminary data.</text>
</comment>
<reference evidence="1 2" key="1">
    <citation type="submission" date="2018-10" db="EMBL/GenBank/DDBJ databases">
        <title>Draft genome sequence for the type isolate of Erwinia psidii, agent causal of bacterial blight in guava (Psidium guajava) and wilt and die-back of Eucalyptus spp.</title>
        <authorList>
            <person name="Hermenegildo P.S."/>
            <person name="Santos S.A."/>
            <person name="Guimaraes L.M.S."/>
            <person name="Vidigal P.M.P."/>
            <person name="Pereira I.C."/>
            <person name="Badel J.L."/>
            <person name="Alfenas-Zerbini P."/>
            <person name="Ferreira M.A.S.V."/>
            <person name="Alfenas A.C."/>
        </authorList>
    </citation>
    <scope>NUCLEOTIDE SEQUENCE [LARGE SCALE GENOMIC DNA]</scope>
    <source>
        <strain evidence="1 2">IBSBF 435</strain>
    </source>
</reference>
<dbReference type="AlphaFoldDB" id="A0A3N6S810"/>
<dbReference type="OrthoDB" id="6505430at2"/>
<dbReference type="EMBL" id="RHHM01000028">
    <property type="protein sequence ID" value="RQM36333.1"/>
    <property type="molecule type" value="Genomic_DNA"/>
</dbReference>
<keyword evidence="2" id="KW-1185">Reference proteome</keyword>
<proteinExistence type="predicted"/>
<dbReference type="InterPro" id="IPR045664">
    <property type="entry name" value="DUF6387"/>
</dbReference>
<name>A0A3N6S810_9GAMM</name>
<accession>A0A3N6S810</accession>
<gene>
    <name evidence="1" type="ORF">EB241_21120</name>
</gene>
<dbReference type="RefSeq" id="WP_124234926.1">
    <property type="nucleotide sequence ID" value="NZ_RHHM01000028.1"/>
</dbReference>
<organism evidence="1 2">
    <name type="scientific">Erwinia psidii</name>
    <dbReference type="NCBI Taxonomy" id="69224"/>
    <lineage>
        <taxon>Bacteria</taxon>
        <taxon>Pseudomonadati</taxon>
        <taxon>Pseudomonadota</taxon>
        <taxon>Gammaproteobacteria</taxon>
        <taxon>Enterobacterales</taxon>
        <taxon>Erwiniaceae</taxon>
        <taxon>Erwinia</taxon>
    </lineage>
</organism>
<protein>
    <submittedName>
        <fullName evidence="1">Uncharacterized protein</fullName>
    </submittedName>
</protein>